<evidence type="ECO:0000313" key="3">
    <source>
        <dbReference type="Proteomes" id="UP000288429"/>
    </source>
</evidence>
<evidence type="ECO:0000256" key="1">
    <source>
        <dbReference type="SAM" id="MobiDB-lite"/>
    </source>
</evidence>
<organism evidence="2 3">
    <name type="scientific">Fusarium ambrosium</name>
    <dbReference type="NCBI Taxonomy" id="131363"/>
    <lineage>
        <taxon>Eukaryota</taxon>
        <taxon>Fungi</taxon>
        <taxon>Dikarya</taxon>
        <taxon>Ascomycota</taxon>
        <taxon>Pezizomycotina</taxon>
        <taxon>Sordariomycetes</taxon>
        <taxon>Hypocreomycetidae</taxon>
        <taxon>Hypocreales</taxon>
        <taxon>Nectriaceae</taxon>
        <taxon>Fusarium</taxon>
        <taxon>Fusarium solani species complex</taxon>
    </lineage>
</organism>
<proteinExistence type="predicted"/>
<protein>
    <submittedName>
        <fullName evidence="2">Uncharacterized protein</fullName>
    </submittedName>
</protein>
<dbReference type="EMBL" id="NIZV01000275">
    <property type="protein sequence ID" value="RSL96494.1"/>
    <property type="molecule type" value="Genomic_DNA"/>
</dbReference>
<accession>A0A428T352</accession>
<keyword evidence="3" id="KW-1185">Reference proteome</keyword>
<evidence type="ECO:0000313" key="2">
    <source>
        <dbReference type="EMBL" id="RSL96494.1"/>
    </source>
</evidence>
<gene>
    <name evidence="2" type="ORF">CDV31_013449</name>
</gene>
<feature type="compositionally biased region" description="Pro residues" evidence="1">
    <location>
        <begin position="1"/>
        <end position="11"/>
    </location>
</feature>
<sequence>METPWPVPPSSPNRANGKRRRSSVSGDSFERHAKHSCHPPPVSPSLADESGRLVRSVILANPGCFSSANIRFEDCNMTNFHEDCYEGVNSTSIQAKATFSFEYNSCNGVYQENFITSSQHGGTVNVEPVDQVLDLGDLHWRDNWQATLRALTRDQVKHHAKEACRSFNECMAHWLAARLFEASNQGEGYTCHENYDDFFIAEDDLIRNICWMV</sequence>
<dbReference type="Proteomes" id="UP000288429">
    <property type="component" value="Unassembled WGS sequence"/>
</dbReference>
<comment type="caution">
    <text evidence="2">The sequence shown here is derived from an EMBL/GenBank/DDBJ whole genome shotgun (WGS) entry which is preliminary data.</text>
</comment>
<reference evidence="2 3" key="1">
    <citation type="submission" date="2017-06" db="EMBL/GenBank/DDBJ databases">
        <title>Cmopartive genomic analysis of Ambrosia Fusariam Clade fungi.</title>
        <authorList>
            <person name="Stajich J.E."/>
            <person name="Carrillo J."/>
            <person name="Kijimoto T."/>
            <person name="Eskalen A."/>
            <person name="O'Donnell K."/>
            <person name="Kasson M."/>
        </authorList>
    </citation>
    <scope>NUCLEOTIDE SEQUENCE [LARGE SCALE GENOMIC DNA]</scope>
    <source>
        <strain evidence="2 3">NRRL 20438</strain>
    </source>
</reference>
<feature type="region of interest" description="Disordered" evidence="1">
    <location>
        <begin position="1"/>
        <end position="47"/>
    </location>
</feature>
<name>A0A428T352_9HYPO</name>
<dbReference type="AlphaFoldDB" id="A0A428T352"/>